<reference evidence="3" key="1">
    <citation type="journal article" date="2017" name="Genome Biol.">
        <title>Comparative genomics reveals high biological diversity and specific adaptations in the industrially and medically important fungal genus Aspergillus.</title>
        <authorList>
            <person name="de Vries R.P."/>
            <person name="Riley R."/>
            <person name="Wiebenga A."/>
            <person name="Aguilar-Osorio G."/>
            <person name="Amillis S."/>
            <person name="Uchima C.A."/>
            <person name="Anderluh G."/>
            <person name="Asadollahi M."/>
            <person name="Askin M."/>
            <person name="Barry K."/>
            <person name="Battaglia E."/>
            <person name="Bayram O."/>
            <person name="Benocci T."/>
            <person name="Braus-Stromeyer S.A."/>
            <person name="Caldana C."/>
            <person name="Canovas D."/>
            <person name="Cerqueira G.C."/>
            <person name="Chen F."/>
            <person name="Chen W."/>
            <person name="Choi C."/>
            <person name="Clum A."/>
            <person name="Dos Santos R.A."/>
            <person name="Damasio A.R."/>
            <person name="Diallinas G."/>
            <person name="Emri T."/>
            <person name="Fekete E."/>
            <person name="Flipphi M."/>
            <person name="Freyberg S."/>
            <person name="Gallo A."/>
            <person name="Gournas C."/>
            <person name="Habgood R."/>
            <person name="Hainaut M."/>
            <person name="Harispe M.L."/>
            <person name="Henrissat B."/>
            <person name="Hilden K.S."/>
            <person name="Hope R."/>
            <person name="Hossain A."/>
            <person name="Karabika E."/>
            <person name="Karaffa L."/>
            <person name="Karanyi Z."/>
            <person name="Krasevec N."/>
            <person name="Kuo A."/>
            <person name="Kusch H."/>
            <person name="LaButti K."/>
            <person name="Lagendijk E.L."/>
            <person name="Lapidus A."/>
            <person name="Levasseur A."/>
            <person name="Lindquist E."/>
            <person name="Lipzen A."/>
            <person name="Logrieco A.F."/>
            <person name="MacCabe A."/>
            <person name="Maekelae M.R."/>
            <person name="Malavazi I."/>
            <person name="Melin P."/>
            <person name="Meyer V."/>
            <person name="Mielnichuk N."/>
            <person name="Miskei M."/>
            <person name="Molnar A.P."/>
            <person name="Mule G."/>
            <person name="Ngan C.Y."/>
            <person name="Orejas M."/>
            <person name="Orosz E."/>
            <person name="Ouedraogo J.P."/>
            <person name="Overkamp K.M."/>
            <person name="Park H.-S."/>
            <person name="Perrone G."/>
            <person name="Piumi F."/>
            <person name="Punt P.J."/>
            <person name="Ram A.F."/>
            <person name="Ramon A."/>
            <person name="Rauscher S."/>
            <person name="Record E."/>
            <person name="Riano-Pachon D.M."/>
            <person name="Robert V."/>
            <person name="Roehrig J."/>
            <person name="Ruller R."/>
            <person name="Salamov A."/>
            <person name="Salih N.S."/>
            <person name="Samson R.A."/>
            <person name="Sandor E."/>
            <person name="Sanguinetti M."/>
            <person name="Schuetze T."/>
            <person name="Sepcic K."/>
            <person name="Shelest E."/>
            <person name="Sherlock G."/>
            <person name="Sophianopoulou V."/>
            <person name="Squina F.M."/>
            <person name="Sun H."/>
            <person name="Susca A."/>
            <person name="Todd R.B."/>
            <person name="Tsang A."/>
            <person name="Unkles S.E."/>
            <person name="van de Wiele N."/>
            <person name="van Rossen-Uffink D."/>
            <person name="Oliveira J.V."/>
            <person name="Vesth T.C."/>
            <person name="Visser J."/>
            <person name="Yu J.-H."/>
            <person name="Zhou M."/>
            <person name="Andersen M.R."/>
            <person name="Archer D.B."/>
            <person name="Baker S.E."/>
            <person name="Benoit I."/>
            <person name="Brakhage A.A."/>
            <person name="Braus G.H."/>
            <person name="Fischer R."/>
            <person name="Frisvad J.C."/>
            <person name="Goldman G.H."/>
            <person name="Houbraken J."/>
            <person name="Oakley B."/>
            <person name="Pocsi I."/>
            <person name="Scazzocchio C."/>
            <person name="Seiboth B."/>
            <person name="vanKuyk P.A."/>
            <person name="Wortman J."/>
            <person name="Dyer P.S."/>
            <person name="Grigoriev I.V."/>
        </authorList>
    </citation>
    <scope>NUCLEOTIDE SEQUENCE [LARGE SCALE GENOMIC DNA]</scope>
    <source>
        <strain evidence="3">DTO 134E9</strain>
    </source>
</reference>
<sequence>MRFLTNTLITFLVIGLSGATSADLGFCYNRADPDRGIGNFCQCEGNGECYYRGANNSCDPVGDALPNGCP</sequence>
<feature type="signal peptide" evidence="1">
    <location>
        <begin position="1"/>
        <end position="22"/>
    </location>
</feature>
<dbReference type="VEuPathDB" id="FungiDB:ASPWEDRAFT_176819"/>
<keyword evidence="3" id="KW-1185">Reference proteome</keyword>
<protein>
    <submittedName>
        <fullName evidence="2">Uncharacterized protein</fullName>
    </submittedName>
</protein>
<dbReference type="OrthoDB" id="5138463at2759"/>
<dbReference type="EMBL" id="KV878217">
    <property type="protein sequence ID" value="OJJ30149.1"/>
    <property type="molecule type" value="Genomic_DNA"/>
</dbReference>
<dbReference type="GeneID" id="63747406"/>
<gene>
    <name evidence="2" type="ORF">ASPWEDRAFT_176819</name>
</gene>
<dbReference type="AlphaFoldDB" id="A0A1L9R5F4"/>
<keyword evidence="1" id="KW-0732">Signal</keyword>
<dbReference type="RefSeq" id="XP_040683826.1">
    <property type="nucleotide sequence ID" value="XM_040831558.1"/>
</dbReference>
<proteinExistence type="predicted"/>
<accession>A0A1L9R5F4</accession>
<evidence type="ECO:0000313" key="2">
    <source>
        <dbReference type="EMBL" id="OJJ30149.1"/>
    </source>
</evidence>
<organism evidence="2 3">
    <name type="scientific">Aspergillus wentii DTO 134E9</name>
    <dbReference type="NCBI Taxonomy" id="1073089"/>
    <lineage>
        <taxon>Eukaryota</taxon>
        <taxon>Fungi</taxon>
        <taxon>Dikarya</taxon>
        <taxon>Ascomycota</taxon>
        <taxon>Pezizomycotina</taxon>
        <taxon>Eurotiomycetes</taxon>
        <taxon>Eurotiomycetidae</taxon>
        <taxon>Eurotiales</taxon>
        <taxon>Aspergillaceae</taxon>
        <taxon>Aspergillus</taxon>
        <taxon>Aspergillus subgen. Cremei</taxon>
    </lineage>
</organism>
<name>A0A1L9R5F4_ASPWE</name>
<evidence type="ECO:0000256" key="1">
    <source>
        <dbReference type="SAM" id="SignalP"/>
    </source>
</evidence>
<feature type="chain" id="PRO_5012883048" evidence="1">
    <location>
        <begin position="23"/>
        <end position="70"/>
    </location>
</feature>
<dbReference type="Proteomes" id="UP000184383">
    <property type="component" value="Unassembled WGS sequence"/>
</dbReference>
<evidence type="ECO:0000313" key="3">
    <source>
        <dbReference type="Proteomes" id="UP000184383"/>
    </source>
</evidence>